<reference evidence="3" key="1">
    <citation type="submission" date="2016-10" db="EMBL/GenBank/DDBJ databases">
        <authorList>
            <person name="Varghese N."/>
            <person name="Submissions S."/>
        </authorList>
    </citation>
    <scope>NUCLEOTIDE SEQUENCE [LARGE SCALE GENOMIC DNA]</scope>
    <source>
        <strain evidence="3">FP5</strain>
    </source>
</reference>
<feature type="transmembrane region" description="Helical" evidence="1">
    <location>
        <begin position="7"/>
        <end position="27"/>
    </location>
</feature>
<gene>
    <name evidence="2" type="ORF">SAMN05216353_1763</name>
</gene>
<dbReference type="OrthoDB" id="1925744at2"/>
<organism evidence="2 3">
    <name type="scientific">Halobacillus alkaliphilus</name>
    <dbReference type="NCBI Taxonomy" id="396056"/>
    <lineage>
        <taxon>Bacteria</taxon>
        <taxon>Bacillati</taxon>
        <taxon>Bacillota</taxon>
        <taxon>Bacilli</taxon>
        <taxon>Bacillales</taxon>
        <taxon>Bacillaceae</taxon>
        <taxon>Halobacillus</taxon>
    </lineage>
</organism>
<feature type="transmembrane region" description="Helical" evidence="1">
    <location>
        <begin position="56"/>
        <end position="79"/>
    </location>
</feature>
<keyword evidence="1" id="KW-0812">Transmembrane</keyword>
<dbReference type="Proteomes" id="UP000198897">
    <property type="component" value="Unassembled WGS sequence"/>
</dbReference>
<proteinExistence type="predicted"/>
<evidence type="ECO:0000313" key="3">
    <source>
        <dbReference type="Proteomes" id="UP000198897"/>
    </source>
</evidence>
<evidence type="ECO:0000313" key="2">
    <source>
        <dbReference type="EMBL" id="SFG66276.1"/>
    </source>
</evidence>
<keyword evidence="1" id="KW-1133">Transmembrane helix</keyword>
<feature type="transmembrane region" description="Helical" evidence="1">
    <location>
        <begin position="33"/>
        <end position="49"/>
    </location>
</feature>
<dbReference type="RefSeq" id="WP_089754949.1">
    <property type="nucleotide sequence ID" value="NZ_FOOG01000076.1"/>
</dbReference>
<evidence type="ECO:0000256" key="1">
    <source>
        <dbReference type="SAM" id="Phobius"/>
    </source>
</evidence>
<protein>
    <submittedName>
        <fullName evidence="2">Uncharacterized protein</fullName>
    </submittedName>
</protein>
<accession>A0A1I2TUS7</accession>
<keyword evidence="3" id="KW-1185">Reference proteome</keyword>
<name>A0A1I2TUS7_9BACI</name>
<dbReference type="AlphaFoldDB" id="A0A1I2TUS7"/>
<keyword evidence="1" id="KW-0472">Membrane</keyword>
<sequence>MKPSTLLKWITGACEAFLAIPIAGGAFVLGNGWAPLLFMFIFHLITLIVSIRENRFFVGSILGLVTSAIGVIPFIGWIMHTTTAIVLLIDAGVSSGTDKRAKLAK</sequence>
<dbReference type="EMBL" id="FOOG01000076">
    <property type="protein sequence ID" value="SFG66276.1"/>
    <property type="molecule type" value="Genomic_DNA"/>
</dbReference>